<dbReference type="OrthoDB" id="1911237at2759"/>
<dbReference type="CDD" id="cd09271">
    <property type="entry name" value="RNase_H2-C"/>
    <property type="match status" value="1"/>
</dbReference>
<dbReference type="NCBIfam" id="TIGR03400">
    <property type="entry name" value="18S_RNA_Rcl1p"/>
    <property type="match status" value="1"/>
</dbReference>
<evidence type="ECO:0000259" key="5">
    <source>
        <dbReference type="Pfam" id="PF01137"/>
    </source>
</evidence>
<proteinExistence type="inferred from homology"/>
<dbReference type="EMBL" id="LIAE01006468">
    <property type="protein sequence ID" value="PAV89171.1"/>
    <property type="molecule type" value="Genomic_DNA"/>
</dbReference>
<dbReference type="GO" id="GO:0032299">
    <property type="term" value="C:ribonuclease H2 complex"/>
    <property type="evidence" value="ECO:0007669"/>
    <property type="project" value="InterPro"/>
</dbReference>
<evidence type="ECO:0000256" key="4">
    <source>
        <dbReference type="ARBA" id="ARBA00023242"/>
    </source>
</evidence>
<keyword evidence="8" id="KW-1185">Reference proteome</keyword>
<dbReference type="PROSITE" id="PS01287">
    <property type="entry name" value="RTC"/>
    <property type="match status" value="1"/>
</dbReference>
<dbReference type="InterPro" id="IPR037136">
    <property type="entry name" value="RNA3'_phos_cyclase_dom_sf"/>
</dbReference>
<evidence type="ECO:0008006" key="9">
    <source>
        <dbReference type="Google" id="ProtNLM"/>
    </source>
</evidence>
<evidence type="ECO:0000256" key="1">
    <source>
        <dbReference type="ARBA" id="ARBA00004604"/>
    </source>
</evidence>
<keyword evidence="4" id="KW-0539">Nucleus</keyword>
<dbReference type="InterPro" id="IPR023797">
    <property type="entry name" value="RNA3'_phos_cyclase_dom"/>
</dbReference>
<accession>A0A2A2LSH7</accession>
<dbReference type="PANTHER" id="PTHR11096:SF1">
    <property type="entry name" value="RNA 3'-TERMINAL PHOSPHATE CYCLASE-LIKE PROTEIN"/>
    <property type="match status" value="1"/>
</dbReference>
<evidence type="ECO:0000313" key="7">
    <source>
        <dbReference type="EMBL" id="PAV89171.1"/>
    </source>
</evidence>
<protein>
    <recommendedName>
        <fullName evidence="9">RNA 3'-terminal phosphate cyclase-like protein</fullName>
    </recommendedName>
</protein>
<dbReference type="Pfam" id="PF08615">
    <property type="entry name" value="RNase_H2_suC"/>
    <property type="match status" value="1"/>
</dbReference>
<feature type="domain" description="RNA 3'-terminal phosphate cyclase" evidence="5">
    <location>
        <begin position="8"/>
        <end position="339"/>
    </location>
</feature>
<comment type="caution">
    <text evidence="7">The sequence shown here is derived from an EMBL/GenBank/DDBJ whole genome shotgun (WGS) entry which is preliminary data.</text>
</comment>
<dbReference type="Gene3D" id="3.30.360.20">
    <property type="entry name" value="RNA 3'-terminal phosphate cyclase, insert domain"/>
    <property type="match status" value="1"/>
</dbReference>
<dbReference type="Proteomes" id="UP000218231">
    <property type="component" value="Unassembled WGS sequence"/>
</dbReference>
<dbReference type="GO" id="GO:0005730">
    <property type="term" value="C:nucleolus"/>
    <property type="evidence" value="ECO:0007669"/>
    <property type="project" value="UniProtKB-SubCell"/>
</dbReference>
<keyword evidence="3" id="KW-0690">Ribosome biogenesis</keyword>
<dbReference type="Gene3D" id="3.65.10.20">
    <property type="entry name" value="RNA 3'-terminal phosphate cyclase domain"/>
    <property type="match status" value="1"/>
</dbReference>
<evidence type="ECO:0000256" key="2">
    <source>
        <dbReference type="ARBA" id="ARBA00007089"/>
    </source>
</evidence>
<dbReference type="STRING" id="2018661.A0A2A2LSH7"/>
<dbReference type="InterPro" id="IPR013792">
    <property type="entry name" value="RNA3'P_cycl/enolpyr_Trfase_a/b"/>
</dbReference>
<dbReference type="Pfam" id="PF05189">
    <property type="entry name" value="RTC_insert"/>
    <property type="match status" value="1"/>
</dbReference>
<dbReference type="PANTHER" id="PTHR11096">
    <property type="entry name" value="RNA 3' TERMINAL PHOSPHATE CYCLASE"/>
    <property type="match status" value="1"/>
</dbReference>
<organism evidence="7 8">
    <name type="scientific">Diploscapter pachys</name>
    <dbReference type="NCBI Taxonomy" id="2018661"/>
    <lineage>
        <taxon>Eukaryota</taxon>
        <taxon>Metazoa</taxon>
        <taxon>Ecdysozoa</taxon>
        <taxon>Nematoda</taxon>
        <taxon>Chromadorea</taxon>
        <taxon>Rhabditida</taxon>
        <taxon>Rhabditina</taxon>
        <taxon>Rhabditomorpha</taxon>
        <taxon>Rhabditoidea</taxon>
        <taxon>Rhabditidae</taxon>
        <taxon>Diploscapter</taxon>
    </lineage>
</organism>
<dbReference type="Pfam" id="PF01137">
    <property type="entry name" value="RTC"/>
    <property type="match status" value="1"/>
</dbReference>
<comment type="subcellular location">
    <subcellularLocation>
        <location evidence="1">Nucleus</location>
        <location evidence="1">Nucleolus</location>
    </subcellularLocation>
</comment>
<dbReference type="InterPro" id="IPR013791">
    <property type="entry name" value="RNA3'-term_phos_cycl_insert"/>
</dbReference>
<dbReference type="Gene3D" id="2.40.128.680">
    <property type="match status" value="1"/>
</dbReference>
<dbReference type="InterPro" id="IPR020719">
    <property type="entry name" value="RNA3'_term_phos_cycl-like_CS"/>
</dbReference>
<gene>
    <name evidence="7" type="ORF">WR25_06176</name>
</gene>
<sequence>MSHEELVFEGCNFFRLRLVYSILSGRPVTIRNIRSEDSAPGISNYESKLISLLEKLCNGTKVEINQTGTQVRFRPGMISGGVVNFDCGTQKCISYFLEPVILLSPFCKTPVVVKLKGITNHPDELSVDAMKACWLKVYNKFVLNDEKLDLKIIARGFAPDGGGTVIFTAPIVKTLRPVQRTTVGKICKIRGQAYVSKVSPSLAYRMVDEAKKALHGFISDVFITVDQRKGDSGGNSPGYGLVLTAETTEGVFYHGEAMSQPKGASGDPLVPEDIGHMAATRLMEQIYRGGAVDGSAQVLASTFMALGQKDVSTFIFGPLAIYGIHVLRHLKEFFEIEFKLEDAKTIGKVKGEVRQGGSQEGVLLKAMGMSNKMVAIKVVKGKEKKQDENEKPELHWIPCKAEFTGPANVDAYLIREKSNSNDAAEKSSLRGRDIEGENVKIPEGYEIVVLNNKGKDVYVIEDERKEVMSWEWDRSTGDKTTIHRAFNCIKMAEALANDD</sequence>
<evidence type="ECO:0000256" key="3">
    <source>
        <dbReference type="ARBA" id="ARBA00022517"/>
    </source>
</evidence>
<dbReference type="GO" id="GO:0000479">
    <property type="term" value="P:endonucleolytic cleavage of tricistronic rRNA transcript (SSU-rRNA, 5.8S rRNA, LSU-rRNA)"/>
    <property type="evidence" value="ECO:0007669"/>
    <property type="project" value="TreeGrafter"/>
</dbReference>
<dbReference type="CDD" id="cd00875">
    <property type="entry name" value="RNA_Cyclase_Class_I"/>
    <property type="match status" value="1"/>
</dbReference>
<dbReference type="FunFam" id="3.30.360.20:FF:000004">
    <property type="entry name" value="18S rRNA biogenesis protein"/>
    <property type="match status" value="1"/>
</dbReference>
<dbReference type="SUPFAM" id="SSF55205">
    <property type="entry name" value="EPT/RTPC-like"/>
    <property type="match status" value="1"/>
</dbReference>
<feature type="domain" description="RNA 3'-terminal phosphate cyclase insert" evidence="6">
    <location>
        <begin position="183"/>
        <end position="286"/>
    </location>
</feature>
<evidence type="ECO:0000259" key="6">
    <source>
        <dbReference type="Pfam" id="PF05189"/>
    </source>
</evidence>
<dbReference type="GO" id="GO:0004521">
    <property type="term" value="F:RNA endonuclease activity"/>
    <property type="evidence" value="ECO:0007669"/>
    <property type="project" value="TreeGrafter"/>
</dbReference>
<evidence type="ECO:0000313" key="8">
    <source>
        <dbReference type="Proteomes" id="UP000218231"/>
    </source>
</evidence>
<dbReference type="InterPro" id="IPR013924">
    <property type="entry name" value="RNase_H2_suC"/>
</dbReference>
<comment type="similarity">
    <text evidence="2">Belongs to the RNA 3'-terminal cyclase family. Type 2 subfamily.</text>
</comment>
<dbReference type="AlphaFoldDB" id="A0A2A2LSH7"/>
<dbReference type="InterPro" id="IPR000228">
    <property type="entry name" value="RNA3'_term_phos_cyc"/>
</dbReference>
<dbReference type="GO" id="GO:0006401">
    <property type="term" value="P:RNA catabolic process"/>
    <property type="evidence" value="ECO:0007669"/>
    <property type="project" value="InterPro"/>
</dbReference>
<dbReference type="InterPro" id="IPR036553">
    <property type="entry name" value="RPTC_insert"/>
</dbReference>
<reference evidence="7 8" key="1">
    <citation type="journal article" date="2017" name="Curr. Biol.">
        <title>Genome architecture and evolution of a unichromosomal asexual nematode.</title>
        <authorList>
            <person name="Fradin H."/>
            <person name="Zegar C."/>
            <person name="Gutwein M."/>
            <person name="Lucas J."/>
            <person name="Kovtun M."/>
            <person name="Corcoran D."/>
            <person name="Baugh L.R."/>
            <person name="Kiontke K."/>
            <person name="Gunsalus K."/>
            <person name="Fitch D.H."/>
            <person name="Piano F."/>
        </authorList>
    </citation>
    <scope>NUCLEOTIDE SEQUENCE [LARGE SCALE GENOMIC DNA]</scope>
    <source>
        <strain evidence="7">PF1309</strain>
    </source>
</reference>
<name>A0A2A2LSH7_9BILA</name>
<dbReference type="InterPro" id="IPR016443">
    <property type="entry name" value="RNA3'_term_phos_cyc_type_2"/>
</dbReference>